<name>A0A1V9XFB8_9ACAR</name>
<evidence type="ECO:0000313" key="2">
    <source>
        <dbReference type="Proteomes" id="UP000192247"/>
    </source>
</evidence>
<sequence>MDICVCMCCVLNLTQDELPLRVTLFPPHVLRGLGTEACNDILSLLVDFKESARGHEDEAFISLCPLCLEDRGAFYFATDPHLIPCPNIRGYPRLHALLFVGYTMRLKGTPPIILVFVGRNEVRQHLISAEHKVREAKLIVEC</sequence>
<comment type="caution">
    <text evidence="1">The sequence shown here is derived from an EMBL/GenBank/DDBJ whole genome shotgun (WGS) entry which is preliminary data.</text>
</comment>
<dbReference type="AlphaFoldDB" id="A0A1V9XFB8"/>
<proteinExistence type="predicted"/>
<reference evidence="1 2" key="1">
    <citation type="journal article" date="2017" name="Gigascience">
        <title>Draft genome of the honey bee ectoparasitic mite, Tropilaelaps mercedesae, is shaped by the parasitic life history.</title>
        <authorList>
            <person name="Dong X."/>
            <person name="Armstrong S.D."/>
            <person name="Xia D."/>
            <person name="Makepeace B.L."/>
            <person name="Darby A.C."/>
            <person name="Kadowaki T."/>
        </authorList>
    </citation>
    <scope>NUCLEOTIDE SEQUENCE [LARGE SCALE GENOMIC DNA]</scope>
    <source>
        <strain evidence="1">Wuxi-XJTLU</strain>
    </source>
</reference>
<evidence type="ECO:0000313" key="1">
    <source>
        <dbReference type="EMBL" id="OQR72255.1"/>
    </source>
</evidence>
<accession>A0A1V9XFB8</accession>
<dbReference type="Proteomes" id="UP000192247">
    <property type="component" value="Unassembled WGS sequence"/>
</dbReference>
<organism evidence="1 2">
    <name type="scientific">Tropilaelaps mercedesae</name>
    <dbReference type="NCBI Taxonomy" id="418985"/>
    <lineage>
        <taxon>Eukaryota</taxon>
        <taxon>Metazoa</taxon>
        <taxon>Ecdysozoa</taxon>
        <taxon>Arthropoda</taxon>
        <taxon>Chelicerata</taxon>
        <taxon>Arachnida</taxon>
        <taxon>Acari</taxon>
        <taxon>Parasitiformes</taxon>
        <taxon>Mesostigmata</taxon>
        <taxon>Gamasina</taxon>
        <taxon>Dermanyssoidea</taxon>
        <taxon>Laelapidae</taxon>
        <taxon>Tropilaelaps</taxon>
    </lineage>
</organism>
<protein>
    <submittedName>
        <fullName evidence="1">Uncharacterized protein</fullName>
    </submittedName>
</protein>
<dbReference type="EMBL" id="MNPL01012204">
    <property type="protein sequence ID" value="OQR72255.1"/>
    <property type="molecule type" value="Genomic_DNA"/>
</dbReference>
<keyword evidence="2" id="KW-1185">Reference proteome</keyword>
<gene>
    <name evidence="1" type="ORF">BIW11_03804</name>
</gene>
<dbReference type="InParanoid" id="A0A1V9XFB8"/>